<name>A0AAD2FVZ2_9STRA</name>
<feature type="transmembrane region" description="Helical" evidence="2">
    <location>
        <begin position="264"/>
        <end position="283"/>
    </location>
</feature>
<organism evidence="3 4">
    <name type="scientific">Cylindrotheca closterium</name>
    <dbReference type="NCBI Taxonomy" id="2856"/>
    <lineage>
        <taxon>Eukaryota</taxon>
        <taxon>Sar</taxon>
        <taxon>Stramenopiles</taxon>
        <taxon>Ochrophyta</taxon>
        <taxon>Bacillariophyta</taxon>
        <taxon>Bacillariophyceae</taxon>
        <taxon>Bacillariophycidae</taxon>
        <taxon>Bacillariales</taxon>
        <taxon>Bacillariaceae</taxon>
        <taxon>Cylindrotheca</taxon>
    </lineage>
</organism>
<keyword evidence="2" id="KW-0472">Membrane</keyword>
<reference evidence="3" key="1">
    <citation type="submission" date="2023-08" db="EMBL/GenBank/DDBJ databases">
        <authorList>
            <person name="Audoor S."/>
            <person name="Bilcke G."/>
        </authorList>
    </citation>
    <scope>NUCLEOTIDE SEQUENCE</scope>
</reference>
<dbReference type="InterPro" id="IPR045122">
    <property type="entry name" value="Csc1-like"/>
</dbReference>
<comment type="caution">
    <text evidence="3">The sequence shown here is derived from an EMBL/GenBank/DDBJ whole genome shotgun (WGS) entry which is preliminary data.</text>
</comment>
<evidence type="ECO:0008006" key="5">
    <source>
        <dbReference type="Google" id="ProtNLM"/>
    </source>
</evidence>
<keyword evidence="4" id="KW-1185">Reference proteome</keyword>
<sequence length="1012" mass="115333">MVEEGVVEAPQPKREPAKRKPPMTGRMDSRIASGGRHSNRISGITLTKEEQDAILEDLKRKDDATGKKTLSRIAVEKYFSTYNWYWPRRNEKGAPQLDKAWVHYEHNILPRHLTGENDTEYVYRMAERGEHQVQTELYPTLTLPQSALIEWGSGMDLYFISIWFFAIIMLIAGCINILSIDYFGSTAYNGDTASNISTFLRASAVCTNREWVVCSTCDPSGWNSTPNNAPDRFATAMAPDGSVTNLVLKNNCVFEQFRLGWPNLLTLGFVMIATAVFSLYIRAREVRFDEDKVTTADYSVCVLNPPPDAKNPDEWRNFFEKFAQGESGQVTCVTVALDNEALINVLANRRVYFNYLRMKLPNDVDYDDDQAVLQAIDKHREMVKDLPVGFIGKIVDCVAPIFKLFGMMLNAEELYEQITKMGDKAKELQEKEYHATKVFVTFETEEGQRTALTALNAGEVDLAANRLGAVPPDCHFRGELLLSVAEPAEPSAIRYLELSSTRFSRMLRRSITITITCGLIAFASWSIFRVREEIGPFYSGNLTTILNSSMPAVLKLLLMLEKHPDEGSYQRSVYLKLTLFRWILSGLLTSFITPFTHTLGDDSSDMIPTISALLISESWLSPLMRISDYTSNLKKHVLAPRARSQEEMNSWFTGSWFQLGERYTDFTKIIFVVFFYSAVFPSGFFFGFFILLTQYYMDKFSLVRLWQPTPRLGADLANFSRRFFFSITVVAFAVVSSFTWAQYPYDKLCEPLDSSTATVGVYTNVERLDGEKVKIWIGDLEPEIDELEVVDETDYVSCGQNFRAWAGLPMPATPRVQSGQAGWFASFDEDDLTWMSDQQVTFTRIYGWAAIVILIGSIISLFAGSIYKLLLSLFRGVYEPEGAAQEIDFSSNVEIFGYVPEILRAGQTLPFLCCDVDDYDEKMISWVDPNNSYDYYNLIFDVPHKSLRRTEFANDEDISFDSKDMFGFHRSRYPNNERKELDYAASIYSLVKHYPTKWQLEIAKQDGILFDD</sequence>
<feature type="region of interest" description="Disordered" evidence="1">
    <location>
        <begin position="1"/>
        <end position="41"/>
    </location>
</feature>
<dbReference type="GO" id="GO:0005886">
    <property type="term" value="C:plasma membrane"/>
    <property type="evidence" value="ECO:0007669"/>
    <property type="project" value="TreeGrafter"/>
</dbReference>
<proteinExistence type="predicted"/>
<dbReference type="AlphaFoldDB" id="A0AAD2FVZ2"/>
<evidence type="ECO:0000256" key="1">
    <source>
        <dbReference type="SAM" id="MobiDB-lite"/>
    </source>
</evidence>
<keyword evidence="2" id="KW-1133">Transmembrane helix</keyword>
<evidence type="ECO:0000313" key="3">
    <source>
        <dbReference type="EMBL" id="CAJ1954597.1"/>
    </source>
</evidence>
<gene>
    <name evidence="3" type="ORF">CYCCA115_LOCUS15191</name>
</gene>
<evidence type="ECO:0000313" key="4">
    <source>
        <dbReference type="Proteomes" id="UP001295423"/>
    </source>
</evidence>
<feature type="transmembrane region" description="Helical" evidence="2">
    <location>
        <begin position="157"/>
        <end position="180"/>
    </location>
</feature>
<dbReference type="Proteomes" id="UP001295423">
    <property type="component" value="Unassembled WGS sequence"/>
</dbReference>
<feature type="transmembrane region" description="Helical" evidence="2">
    <location>
        <begin position="669"/>
        <end position="692"/>
    </location>
</feature>
<feature type="transmembrane region" description="Helical" evidence="2">
    <location>
        <begin position="510"/>
        <end position="528"/>
    </location>
</feature>
<dbReference type="EMBL" id="CAKOGP040001869">
    <property type="protein sequence ID" value="CAJ1954597.1"/>
    <property type="molecule type" value="Genomic_DNA"/>
</dbReference>
<dbReference type="PANTHER" id="PTHR13018">
    <property type="entry name" value="PROBABLE MEMBRANE PROTEIN DUF221-RELATED"/>
    <property type="match status" value="1"/>
</dbReference>
<feature type="transmembrane region" description="Helical" evidence="2">
    <location>
        <begin position="723"/>
        <end position="743"/>
    </location>
</feature>
<protein>
    <recommendedName>
        <fullName evidence="5">CSC1/OSCA1-like cytosolic domain-containing protein</fullName>
    </recommendedName>
</protein>
<dbReference type="PANTHER" id="PTHR13018:SF5">
    <property type="entry name" value="RE44586P"/>
    <property type="match status" value="1"/>
</dbReference>
<evidence type="ECO:0000256" key="2">
    <source>
        <dbReference type="SAM" id="Phobius"/>
    </source>
</evidence>
<accession>A0AAD2FVZ2</accession>
<feature type="transmembrane region" description="Helical" evidence="2">
    <location>
        <begin position="845"/>
        <end position="867"/>
    </location>
</feature>
<dbReference type="GO" id="GO:0005227">
    <property type="term" value="F:calcium-activated cation channel activity"/>
    <property type="evidence" value="ECO:0007669"/>
    <property type="project" value="InterPro"/>
</dbReference>
<keyword evidence="2" id="KW-0812">Transmembrane</keyword>